<dbReference type="RefSeq" id="XP_013891509.1">
    <property type="nucleotide sequence ID" value="XM_014036055.1"/>
</dbReference>
<sequence>MPAPPHENVVIVARGSCGLLCSDAGAPAGDHGAPRAAVPRCWHLVEADPSLAPSLPWHKQPPVRRQAPLAAITVTQNGWWPCKDRVGGGAAAGPSNGCSDTPSGALTSSSCGSSERGRPWWRRRTVPEEGRRQQQPVNCWSQQQQQQPQQQHPQQQLRRPKQRQRAQHDQEQSQHWQRPAKQKQRHKQQPQQQGSPPAATALASSALAMDALSPRAPKALHTVVLEHLEHGKLLVAGAMSAVVSRTAVAPLERVKMDQLLRTGGSSALETARRVYSREGIRGFWKGNALNVARTAPFKALNFFSFDMYSRALSRHLGQDVGNLRFLAGAAAGGWTANQGGFRRLWQL</sequence>
<evidence type="ECO:0000256" key="3">
    <source>
        <dbReference type="ARBA" id="ARBA00022692"/>
    </source>
</evidence>
<evidence type="ECO:0000256" key="1">
    <source>
        <dbReference type="ARBA" id="ARBA00004141"/>
    </source>
</evidence>
<dbReference type="PROSITE" id="PS50920">
    <property type="entry name" value="SOLCAR"/>
    <property type="match status" value="1"/>
</dbReference>
<keyword evidence="2 7" id="KW-0813">Transport</keyword>
<dbReference type="InterPro" id="IPR018108">
    <property type="entry name" value="MCP_transmembrane"/>
</dbReference>
<evidence type="ECO:0000256" key="7">
    <source>
        <dbReference type="RuleBase" id="RU000488"/>
    </source>
</evidence>
<dbReference type="AlphaFoldDB" id="A0A0D2LKQ8"/>
<keyword evidence="3 6" id="KW-0812">Transmembrane</keyword>
<feature type="compositionally biased region" description="Low complexity" evidence="8">
    <location>
        <begin position="189"/>
        <end position="202"/>
    </location>
</feature>
<evidence type="ECO:0000256" key="2">
    <source>
        <dbReference type="ARBA" id="ARBA00022448"/>
    </source>
</evidence>
<keyword evidence="4" id="KW-0677">Repeat</keyword>
<feature type="repeat" description="Solcar" evidence="6">
    <location>
        <begin position="228"/>
        <end position="311"/>
    </location>
</feature>
<dbReference type="GeneID" id="25733138"/>
<dbReference type="STRING" id="145388.A0A0D2LKQ8"/>
<dbReference type="SUPFAM" id="SSF103506">
    <property type="entry name" value="Mitochondrial carrier"/>
    <property type="match status" value="1"/>
</dbReference>
<evidence type="ECO:0000256" key="5">
    <source>
        <dbReference type="ARBA" id="ARBA00023136"/>
    </source>
</evidence>
<dbReference type="PANTHER" id="PTHR24089">
    <property type="entry name" value="SOLUTE CARRIER FAMILY 25"/>
    <property type="match status" value="1"/>
</dbReference>
<evidence type="ECO:0000313" key="9">
    <source>
        <dbReference type="EMBL" id="KIY92489.1"/>
    </source>
</evidence>
<dbReference type="KEGG" id="mng:MNEG_15473"/>
<name>A0A0D2LKQ8_9CHLO</name>
<dbReference type="PRINTS" id="PR00926">
    <property type="entry name" value="MITOCARRIER"/>
</dbReference>
<dbReference type="Pfam" id="PF00153">
    <property type="entry name" value="Mito_carr"/>
    <property type="match status" value="1"/>
</dbReference>
<protein>
    <submittedName>
        <fullName evidence="9">Protein brittle-1, chloroplast, putative</fullName>
    </submittedName>
</protein>
<accession>A0A0D2LKQ8</accession>
<dbReference type="GO" id="GO:0016020">
    <property type="term" value="C:membrane"/>
    <property type="evidence" value="ECO:0007669"/>
    <property type="project" value="UniProtKB-SubCell"/>
</dbReference>
<organism evidence="9 10">
    <name type="scientific">Monoraphidium neglectum</name>
    <dbReference type="NCBI Taxonomy" id="145388"/>
    <lineage>
        <taxon>Eukaryota</taxon>
        <taxon>Viridiplantae</taxon>
        <taxon>Chlorophyta</taxon>
        <taxon>core chlorophytes</taxon>
        <taxon>Chlorophyceae</taxon>
        <taxon>CS clade</taxon>
        <taxon>Sphaeropleales</taxon>
        <taxon>Selenastraceae</taxon>
        <taxon>Monoraphidium</taxon>
    </lineage>
</organism>
<dbReference type="OrthoDB" id="270584at2759"/>
<dbReference type="Proteomes" id="UP000054498">
    <property type="component" value="Unassembled WGS sequence"/>
</dbReference>
<dbReference type="GO" id="GO:0055085">
    <property type="term" value="P:transmembrane transport"/>
    <property type="evidence" value="ECO:0007669"/>
    <property type="project" value="InterPro"/>
</dbReference>
<keyword evidence="5 6" id="KW-0472">Membrane</keyword>
<gene>
    <name evidence="9" type="ORF">MNEG_15473</name>
</gene>
<feature type="compositionally biased region" description="Low complexity" evidence="8">
    <location>
        <begin position="133"/>
        <end position="157"/>
    </location>
</feature>
<dbReference type="Gene3D" id="1.50.40.10">
    <property type="entry name" value="Mitochondrial carrier domain"/>
    <property type="match status" value="1"/>
</dbReference>
<feature type="compositionally biased region" description="Low complexity" evidence="8">
    <location>
        <begin position="103"/>
        <end position="114"/>
    </location>
</feature>
<dbReference type="InterPro" id="IPR002067">
    <property type="entry name" value="MCP"/>
</dbReference>
<feature type="region of interest" description="Disordered" evidence="8">
    <location>
        <begin position="89"/>
        <end position="202"/>
    </location>
</feature>
<evidence type="ECO:0000256" key="8">
    <source>
        <dbReference type="SAM" id="MobiDB-lite"/>
    </source>
</evidence>
<comment type="subcellular location">
    <subcellularLocation>
        <location evidence="1">Membrane</location>
        <topology evidence="1">Multi-pass membrane protein</topology>
    </subcellularLocation>
</comment>
<evidence type="ECO:0000256" key="4">
    <source>
        <dbReference type="ARBA" id="ARBA00022737"/>
    </source>
</evidence>
<feature type="compositionally biased region" description="Basic residues" evidence="8">
    <location>
        <begin position="178"/>
        <end position="188"/>
    </location>
</feature>
<dbReference type="InterPro" id="IPR023395">
    <property type="entry name" value="MCP_dom_sf"/>
</dbReference>
<keyword evidence="10" id="KW-1185">Reference proteome</keyword>
<evidence type="ECO:0000313" key="10">
    <source>
        <dbReference type="Proteomes" id="UP000054498"/>
    </source>
</evidence>
<proteinExistence type="inferred from homology"/>
<reference evidence="9 10" key="1">
    <citation type="journal article" date="2013" name="BMC Genomics">
        <title>Reconstruction of the lipid metabolism for the microalga Monoraphidium neglectum from its genome sequence reveals characteristics suitable for biofuel production.</title>
        <authorList>
            <person name="Bogen C."/>
            <person name="Al-Dilaimi A."/>
            <person name="Albersmeier A."/>
            <person name="Wichmann J."/>
            <person name="Grundmann M."/>
            <person name="Rupp O."/>
            <person name="Lauersen K.J."/>
            <person name="Blifernez-Klassen O."/>
            <person name="Kalinowski J."/>
            <person name="Goesmann A."/>
            <person name="Mussgnug J.H."/>
            <person name="Kruse O."/>
        </authorList>
    </citation>
    <scope>NUCLEOTIDE SEQUENCE [LARGE SCALE GENOMIC DNA]</scope>
    <source>
        <strain evidence="9 10">SAG 48.87</strain>
    </source>
</reference>
<evidence type="ECO:0000256" key="6">
    <source>
        <dbReference type="PROSITE-ProRule" id="PRU00282"/>
    </source>
</evidence>
<dbReference type="EMBL" id="KK105578">
    <property type="protein sequence ID" value="KIY92489.1"/>
    <property type="molecule type" value="Genomic_DNA"/>
</dbReference>
<comment type="similarity">
    <text evidence="7">Belongs to the mitochondrial carrier (TC 2.A.29) family.</text>
</comment>